<evidence type="ECO:0000256" key="1">
    <source>
        <dbReference type="SAM" id="SignalP"/>
    </source>
</evidence>
<dbReference type="InterPro" id="IPR005901">
    <property type="entry name" value="GLPGLI"/>
</dbReference>
<dbReference type="Pfam" id="PF09697">
    <property type="entry name" value="Porph_ging"/>
    <property type="match status" value="1"/>
</dbReference>
<proteinExistence type="predicted"/>
<evidence type="ECO:0000313" key="3">
    <source>
        <dbReference type="Proteomes" id="UP001460072"/>
    </source>
</evidence>
<accession>A0ABU9N8V0</accession>
<dbReference type="NCBIfam" id="TIGR01200">
    <property type="entry name" value="GLPGLI"/>
    <property type="match status" value="1"/>
</dbReference>
<organism evidence="2 3">
    <name type="scientific">Flavobacterium aureirubrum</name>
    <dbReference type="NCBI Taxonomy" id="3133147"/>
    <lineage>
        <taxon>Bacteria</taxon>
        <taxon>Pseudomonadati</taxon>
        <taxon>Bacteroidota</taxon>
        <taxon>Flavobacteriia</taxon>
        <taxon>Flavobacteriales</taxon>
        <taxon>Flavobacteriaceae</taxon>
        <taxon>Flavobacterium</taxon>
    </lineage>
</organism>
<reference evidence="2 3" key="1">
    <citation type="submission" date="2024-03" db="EMBL/GenBank/DDBJ databases">
        <title>Two novel species of the genus Flavobacterium exhibiting potentially degradation of complex polysaccharides.</title>
        <authorList>
            <person name="Lian X."/>
        </authorList>
    </citation>
    <scope>NUCLEOTIDE SEQUENCE [LARGE SCALE GENOMIC DNA]</scope>
    <source>
        <strain evidence="3">j3</strain>
    </source>
</reference>
<dbReference type="EMBL" id="JBCGDO010000013">
    <property type="protein sequence ID" value="MEM0543038.1"/>
    <property type="molecule type" value="Genomic_DNA"/>
</dbReference>
<keyword evidence="3" id="KW-1185">Reference proteome</keyword>
<keyword evidence="1" id="KW-0732">Signal</keyword>
<sequence length="232" mass="26589">MHKFIYLLSLFSSLFIFSQEATICVEYGLTVQPDKDLFKDNATMLQLVNNAISNAKNETFTLLINKNNSKFYHNEMLSTDGNSRIPLFANYSGKTYLIDNVLFVESMLLGNNMFVKKSITKDWKITNETKMIDSYKCYKATNIFQVITPKKVFNHPVTAWFCPDLPYNHGPNGYGNLPGLILELQQFYSIYGVKKITLNSSKSFSVNEIAKIKLISEKEKDEILEKGILEDK</sequence>
<dbReference type="Proteomes" id="UP001460072">
    <property type="component" value="Unassembled WGS sequence"/>
</dbReference>
<comment type="caution">
    <text evidence="2">The sequence shown here is derived from an EMBL/GenBank/DDBJ whole genome shotgun (WGS) entry which is preliminary data.</text>
</comment>
<dbReference type="RefSeq" id="WP_342696240.1">
    <property type="nucleotide sequence ID" value="NZ_JBCGDO010000013.1"/>
</dbReference>
<protein>
    <submittedName>
        <fullName evidence="2">GLPGLI family protein</fullName>
    </submittedName>
</protein>
<name>A0ABU9N8V0_9FLAO</name>
<feature type="signal peptide" evidence="1">
    <location>
        <begin position="1"/>
        <end position="21"/>
    </location>
</feature>
<gene>
    <name evidence="2" type="ORF">WFZ85_10430</name>
</gene>
<evidence type="ECO:0000313" key="2">
    <source>
        <dbReference type="EMBL" id="MEM0543038.1"/>
    </source>
</evidence>
<feature type="chain" id="PRO_5047300065" evidence="1">
    <location>
        <begin position="22"/>
        <end position="232"/>
    </location>
</feature>